<evidence type="ECO:0000313" key="7">
    <source>
        <dbReference type="EMBL" id="SVB51294.1"/>
    </source>
</evidence>
<dbReference type="GO" id="GO:0022625">
    <property type="term" value="C:cytosolic large ribosomal subunit"/>
    <property type="evidence" value="ECO:0007669"/>
    <property type="project" value="TreeGrafter"/>
</dbReference>
<feature type="region of interest" description="Disordered" evidence="6">
    <location>
        <begin position="125"/>
        <end position="164"/>
    </location>
</feature>
<dbReference type="Gene3D" id="3.30.160.810">
    <property type="match status" value="1"/>
</dbReference>
<dbReference type="Pfam" id="PF00297">
    <property type="entry name" value="Ribosomal_L3"/>
    <property type="match status" value="1"/>
</dbReference>
<dbReference type="InterPro" id="IPR019927">
    <property type="entry name" value="Ribosomal_uL3_bac/org-type"/>
</dbReference>
<evidence type="ECO:0008006" key="8">
    <source>
        <dbReference type="Google" id="ProtNLM"/>
    </source>
</evidence>
<dbReference type="GO" id="GO:0003735">
    <property type="term" value="F:structural constituent of ribosome"/>
    <property type="evidence" value="ECO:0007669"/>
    <property type="project" value="InterPro"/>
</dbReference>
<dbReference type="GO" id="GO:0006412">
    <property type="term" value="P:translation"/>
    <property type="evidence" value="ECO:0007669"/>
    <property type="project" value="InterPro"/>
</dbReference>
<evidence type="ECO:0000256" key="6">
    <source>
        <dbReference type="SAM" id="MobiDB-lite"/>
    </source>
</evidence>
<protein>
    <recommendedName>
        <fullName evidence="8">50S ribosomal protein L3</fullName>
    </recommendedName>
</protein>
<accession>A0A382EMF8</accession>
<evidence type="ECO:0000256" key="4">
    <source>
        <dbReference type="ARBA" id="ARBA00022980"/>
    </source>
</evidence>
<evidence type="ECO:0000256" key="3">
    <source>
        <dbReference type="ARBA" id="ARBA00022884"/>
    </source>
</evidence>
<feature type="non-terminal residue" evidence="7">
    <location>
        <position position="164"/>
    </location>
</feature>
<gene>
    <name evidence="7" type="ORF">METZ01_LOCUS204148</name>
</gene>
<dbReference type="EMBL" id="UINC01045038">
    <property type="protein sequence ID" value="SVB51294.1"/>
    <property type="molecule type" value="Genomic_DNA"/>
</dbReference>
<evidence type="ECO:0000256" key="1">
    <source>
        <dbReference type="ARBA" id="ARBA00006540"/>
    </source>
</evidence>
<dbReference type="PROSITE" id="PS00474">
    <property type="entry name" value="RIBOSOMAL_L3"/>
    <property type="match status" value="1"/>
</dbReference>
<keyword evidence="4" id="KW-0689">Ribosomal protein</keyword>
<keyword evidence="3" id="KW-0694">RNA-binding</keyword>
<dbReference type="PANTHER" id="PTHR11229">
    <property type="entry name" value="50S RIBOSOMAL PROTEIN L3"/>
    <property type="match status" value="1"/>
</dbReference>
<dbReference type="InterPro" id="IPR044892">
    <property type="entry name" value="Ribosomal_L3_dom_3_arc_sf"/>
</dbReference>
<dbReference type="SUPFAM" id="SSF50447">
    <property type="entry name" value="Translation proteins"/>
    <property type="match status" value="1"/>
</dbReference>
<organism evidence="7">
    <name type="scientific">marine metagenome</name>
    <dbReference type="NCBI Taxonomy" id="408172"/>
    <lineage>
        <taxon>unclassified sequences</taxon>
        <taxon>metagenomes</taxon>
        <taxon>ecological metagenomes</taxon>
    </lineage>
</organism>
<dbReference type="PANTHER" id="PTHR11229:SF16">
    <property type="entry name" value="LARGE RIBOSOMAL SUBUNIT PROTEIN UL3C"/>
    <property type="match status" value="1"/>
</dbReference>
<reference evidence="7" key="1">
    <citation type="submission" date="2018-05" db="EMBL/GenBank/DDBJ databases">
        <authorList>
            <person name="Lanie J.A."/>
            <person name="Ng W.-L."/>
            <person name="Kazmierczak K.M."/>
            <person name="Andrzejewski T.M."/>
            <person name="Davidsen T.M."/>
            <person name="Wayne K.J."/>
            <person name="Tettelin H."/>
            <person name="Glass J.I."/>
            <person name="Rusch D."/>
            <person name="Podicherti R."/>
            <person name="Tsui H.-C.T."/>
            <person name="Winkler M.E."/>
        </authorList>
    </citation>
    <scope>NUCLEOTIDE SEQUENCE</scope>
</reference>
<keyword evidence="2" id="KW-0699">rRNA-binding</keyword>
<proteinExistence type="inferred from homology"/>
<evidence type="ECO:0000256" key="2">
    <source>
        <dbReference type="ARBA" id="ARBA00022730"/>
    </source>
</evidence>
<dbReference type="AlphaFoldDB" id="A0A382EMF8"/>
<dbReference type="Gene3D" id="4.10.960.10">
    <property type="entry name" value="Ribosomal protein L3, domain 3"/>
    <property type="match status" value="1"/>
</dbReference>
<evidence type="ECO:0000256" key="5">
    <source>
        <dbReference type="ARBA" id="ARBA00023274"/>
    </source>
</evidence>
<feature type="compositionally biased region" description="Low complexity" evidence="6">
    <location>
        <begin position="142"/>
        <end position="152"/>
    </location>
</feature>
<comment type="similarity">
    <text evidence="1">Belongs to the universal ribosomal protein uL3 family.</text>
</comment>
<dbReference type="NCBIfam" id="TIGR03625">
    <property type="entry name" value="L3_bact"/>
    <property type="match status" value="1"/>
</dbReference>
<sequence>MSINTLLGKKIGTTQYFREDGNADCVTAVQLGPCTITQIKNKDSEGYDSIQIGYEIAKKLNKAQDGHLKKCKKGFKYLREVKGIETAELTVGQEFDVSIFELGSKLNISGVTKGRGFAGVVKRHGFKGGPKTHGQSDRHRAPGSIGAGSSPGRVLKGKPMPGHM</sequence>
<dbReference type="GO" id="GO:0019843">
    <property type="term" value="F:rRNA binding"/>
    <property type="evidence" value="ECO:0007669"/>
    <property type="project" value="UniProtKB-KW"/>
</dbReference>
<dbReference type="InterPro" id="IPR019926">
    <property type="entry name" value="Ribosomal_uL3_CS"/>
</dbReference>
<dbReference type="InterPro" id="IPR000597">
    <property type="entry name" value="Ribosomal_uL3"/>
</dbReference>
<name>A0A382EMF8_9ZZZZ</name>
<keyword evidence="5" id="KW-0687">Ribonucleoprotein</keyword>
<dbReference type="InterPro" id="IPR009000">
    <property type="entry name" value="Transl_B-barrel_sf"/>
</dbReference>